<evidence type="ECO:0000256" key="1">
    <source>
        <dbReference type="ARBA" id="ARBA00007116"/>
    </source>
</evidence>
<dbReference type="HAMAP" id="MF_01337_A">
    <property type="entry name" value="Ribosomal_uL18_A"/>
    <property type="match status" value="1"/>
</dbReference>
<feature type="non-terminal residue" evidence="7">
    <location>
        <position position="1"/>
    </location>
</feature>
<dbReference type="Gene3D" id="3.30.420.100">
    <property type="match status" value="1"/>
</dbReference>
<evidence type="ECO:0000256" key="3">
    <source>
        <dbReference type="ARBA" id="ARBA00022884"/>
    </source>
</evidence>
<evidence type="ECO:0000256" key="6">
    <source>
        <dbReference type="ARBA" id="ARBA00035496"/>
    </source>
</evidence>
<dbReference type="PANTHER" id="PTHR23410:SF12">
    <property type="entry name" value="LARGE RIBOSOMAL SUBUNIT PROTEIN UL18"/>
    <property type="match status" value="1"/>
</dbReference>
<dbReference type="EMBL" id="BARS01001178">
    <property type="protein sequence ID" value="GAF85756.1"/>
    <property type="molecule type" value="Genomic_DNA"/>
</dbReference>
<keyword evidence="5" id="KW-0687">Ribonucleoprotein</keyword>
<evidence type="ECO:0000256" key="5">
    <source>
        <dbReference type="ARBA" id="ARBA00023274"/>
    </source>
</evidence>
<dbReference type="GO" id="GO:0022625">
    <property type="term" value="C:cytosolic large ribosomal subunit"/>
    <property type="evidence" value="ECO:0007669"/>
    <property type="project" value="TreeGrafter"/>
</dbReference>
<dbReference type="GO" id="GO:0008097">
    <property type="term" value="F:5S rRNA binding"/>
    <property type="evidence" value="ECO:0007669"/>
    <property type="project" value="InterPro"/>
</dbReference>
<reference evidence="7" key="1">
    <citation type="journal article" date="2014" name="Front. Microbiol.">
        <title>High frequency of phylogenetically diverse reductive dehalogenase-homologous genes in deep subseafloor sedimentary metagenomes.</title>
        <authorList>
            <person name="Kawai M."/>
            <person name="Futagami T."/>
            <person name="Toyoda A."/>
            <person name="Takaki Y."/>
            <person name="Nishi S."/>
            <person name="Hori S."/>
            <person name="Arai W."/>
            <person name="Tsubouchi T."/>
            <person name="Morono Y."/>
            <person name="Uchiyama I."/>
            <person name="Ito T."/>
            <person name="Fujiyama A."/>
            <person name="Inagaki F."/>
            <person name="Takami H."/>
        </authorList>
    </citation>
    <scope>NUCLEOTIDE SEQUENCE</scope>
    <source>
        <strain evidence="7">Expedition CK06-06</strain>
    </source>
</reference>
<protein>
    <recommendedName>
        <fullName evidence="6">50S ribosomal protein L18</fullName>
    </recommendedName>
</protein>
<comment type="similarity">
    <text evidence="1">Belongs to the universal ribosomal protein uL18 family.</text>
</comment>
<dbReference type="InterPro" id="IPR057268">
    <property type="entry name" value="Ribosomal_L18"/>
</dbReference>
<dbReference type="AlphaFoldDB" id="X0TEK3"/>
<keyword evidence="2" id="KW-0699">rRNA-binding</keyword>
<dbReference type="GO" id="GO:0006412">
    <property type="term" value="P:translation"/>
    <property type="evidence" value="ECO:0007669"/>
    <property type="project" value="InterPro"/>
</dbReference>
<dbReference type="NCBIfam" id="NF006342">
    <property type="entry name" value="PRK08569.1"/>
    <property type="match status" value="1"/>
</dbReference>
<dbReference type="CDD" id="cd00432">
    <property type="entry name" value="Ribosomal_L18_L5e"/>
    <property type="match status" value="1"/>
</dbReference>
<keyword evidence="3" id="KW-0694">RNA-binding</keyword>
<dbReference type="GO" id="GO:0003735">
    <property type="term" value="F:structural constituent of ribosome"/>
    <property type="evidence" value="ECO:0007669"/>
    <property type="project" value="InterPro"/>
</dbReference>
<sequence>SKIVGDIVLTQVGSSELDKYGWLGGKKNTPAAYLLGMLAGRKALNVGIEEANLDIGLARPTPGSRIFAAVKGALDVGFKVPCDSDILPEVGRIEGNSISEYAKMIKDSLEHERVFSGYLKRGLRPKDLPDHFKSVKARIEEDQTT</sequence>
<dbReference type="InterPro" id="IPR057267">
    <property type="entry name" value="Rbsml_uL18_arch"/>
</dbReference>
<accession>X0TEK3</accession>
<dbReference type="PANTHER" id="PTHR23410">
    <property type="entry name" value="RIBOSOMAL PROTEIN L5-RELATED"/>
    <property type="match status" value="1"/>
</dbReference>
<comment type="caution">
    <text evidence="7">The sequence shown here is derived from an EMBL/GenBank/DDBJ whole genome shotgun (WGS) entry which is preliminary data.</text>
</comment>
<dbReference type="InterPro" id="IPR005485">
    <property type="entry name" value="Rbsml_uL18_euk_arch"/>
</dbReference>
<evidence type="ECO:0000313" key="7">
    <source>
        <dbReference type="EMBL" id="GAF85756.1"/>
    </source>
</evidence>
<gene>
    <name evidence="7" type="ORF">S01H1_02450</name>
</gene>
<proteinExistence type="inferred from homology"/>
<keyword evidence="4" id="KW-0689">Ribosomal protein</keyword>
<name>X0TEK3_9ZZZZ</name>
<evidence type="ECO:0000256" key="4">
    <source>
        <dbReference type="ARBA" id="ARBA00022980"/>
    </source>
</evidence>
<dbReference type="GO" id="GO:0000027">
    <property type="term" value="P:ribosomal large subunit assembly"/>
    <property type="evidence" value="ECO:0007669"/>
    <property type="project" value="TreeGrafter"/>
</dbReference>
<evidence type="ECO:0000256" key="2">
    <source>
        <dbReference type="ARBA" id="ARBA00022730"/>
    </source>
</evidence>
<dbReference type="Pfam" id="PF17144">
    <property type="entry name" value="Ribosomal_L5e"/>
    <property type="match status" value="2"/>
</dbReference>
<organism evidence="7">
    <name type="scientific">marine sediment metagenome</name>
    <dbReference type="NCBI Taxonomy" id="412755"/>
    <lineage>
        <taxon>unclassified sequences</taxon>
        <taxon>metagenomes</taxon>
        <taxon>ecological metagenomes</taxon>
    </lineage>
</organism>
<dbReference type="SUPFAM" id="SSF53137">
    <property type="entry name" value="Translational machinery components"/>
    <property type="match status" value="1"/>
</dbReference>